<name>A0AAV9S0X9_9TELE</name>
<dbReference type="GO" id="GO:0030018">
    <property type="term" value="C:Z disc"/>
    <property type="evidence" value="ECO:0007669"/>
    <property type="project" value="TreeGrafter"/>
</dbReference>
<dbReference type="GO" id="GO:0006941">
    <property type="term" value="P:striated muscle contraction"/>
    <property type="evidence" value="ECO:0007669"/>
    <property type="project" value="TreeGrafter"/>
</dbReference>
<organism evidence="1 2">
    <name type="scientific">Crenichthys baileyi</name>
    <name type="common">White River springfish</name>
    <dbReference type="NCBI Taxonomy" id="28760"/>
    <lineage>
        <taxon>Eukaryota</taxon>
        <taxon>Metazoa</taxon>
        <taxon>Chordata</taxon>
        <taxon>Craniata</taxon>
        <taxon>Vertebrata</taxon>
        <taxon>Euteleostomi</taxon>
        <taxon>Actinopterygii</taxon>
        <taxon>Neopterygii</taxon>
        <taxon>Teleostei</taxon>
        <taxon>Neoteleostei</taxon>
        <taxon>Acanthomorphata</taxon>
        <taxon>Ovalentaria</taxon>
        <taxon>Atherinomorphae</taxon>
        <taxon>Cyprinodontiformes</taxon>
        <taxon>Goodeidae</taxon>
        <taxon>Crenichthys</taxon>
    </lineage>
</organism>
<proteinExistence type="predicted"/>
<evidence type="ECO:0000313" key="2">
    <source>
        <dbReference type="Proteomes" id="UP001311232"/>
    </source>
</evidence>
<dbReference type="PANTHER" id="PTHR46399:SF8">
    <property type="entry name" value="B30.2_SPRY DOMAIN-CONTAINING PROTEIN"/>
    <property type="match status" value="1"/>
</dbReference>
<dbReference type="GO" id="GO:0005790">
    <property type="term" value="C:smooth endoplasmic reticulum"/>
    <property type="evidence" value="ECO:0007669"/>
    <property type="project" value="TreeGrafter"/>
</dbReference>
<dbReference type="GO" id="GO:0033017">
    <property type="term" value="C:sarcoplasmic reticulum membrane"/>
    <property type="evidence" value="ECO:0007669"/>
    <property type="project" value="TreeGrafter"/>
</dbReference>
<reference evidence="1 2" key="1">
    <citation type="submission" date="2021-06" db="EMBL/GenBank/DDBJ databases">
        <authorList>
            <person name="Palmer J.M."/>
        </authorList>
    </citation>
    <scope>NUCLEOTIDE SEQUENCE [LARGE SCALE GENOMIC DNA]</scope>
    <source>
        <strain evidence="1 2">MEX-2019</strain>
        <tissue evidence="1">Muscle</tissue>
    </source>
</reference>
<gene>
    <name evidence="1" type="primary">RYR3_1</name>
    <name evidence="1" type="ORF">CRENBAI_009536</name>
</gene>
<keyword evidence="1" id="KW-0675">Receptor</keyword>
<dbReference type="Proteomes" id="UP001311232">
    <property type="component" value="Unassembled WGS sequence"/>
</dbReference>
<keyword evidence="2" id="KW-1185">Reference proteome</keyword>
<accession>A0AAV9S0X9</accession>
<dbReference type="InterPro" id="IPR015925">
    <property type="entry name" value="Ryanodine_IP3_receptor"/>
</dbReference>
<dbReference type="GO" id="GO:0005219">
    <property type="term" value="F:ryanodine-sensitive calcium-release channel activity"/>
    <property type="evidence" value="ECO:0007669"/>
    <property type="project" value="TreeGrafter"/>
</dbReference>
<dbReference type="GO" id="GO:0034704">
    <property type="term" value="C:calcium channel complex"/>
    <property type="evidence" value="ECO:0007669"/>
    <property type="project" value="TreeGrafter"/>
</dbReference>
<dbReference type="PANTHER" id="PTHR46399">
    <property type="entry name" value="B30.2/SPRY DOMAIN-CONTAINING PROTEIN"/>
    <property type="match status" value="1"/>
</dbReference>
<dbReference type="AlphaFoldDB" id="A0AAV9S0X9"/>
<dbReference type="GO" id="GO:0014808">
    <property type="term" value="P:release of sequestered calcium ion into cytosol by sarcoplasmic reticulum"/>
    <property type="evidence" value="ECO:0007669"/>
    <property type="project" value="TreeGrafter"/>
</dbReference>
<dbReference type="EMBL" id="JAHHUM010001051">
    <property type="protein sequence ID" value="KAK5614915.1"/>
    <property type="molecule type" value="Genomic_DNA"/>
</dbReference>
<dbReference type="GO" id="GO:0042383">
    <property type="term" value="C:sarcolemma"/>
    <property type="evidence" value="ECO:0007669"/>
    <property type="project" value="TreeGrafter"/>
</dbReference>
<comment type="caution">
    <text evidence="1">The sequence shown here is derived from an EMBL/GenBank/DDBJ whole genome shotgun (WGS) entry which is preliminary data.</text>
</comment>
<sequence>MKSGTELVKVGFKAFFENAAEDLEKLVEMLKLGKFMQSRAQMKSVTQSINYVTVALLPILTALFEHIKIHEFDVDLLLDDVQTVRVCWERLAEPSPGG</sequence>
<feature type="non-terminal residue" evidence="1">
    <location>
        <position position="98"/>
    </location>
</feature>
<protein>
    <submittedName>
        <fullName evidence="1">Ryanodine receptor 3</fullName>
    </submittedName>
</protein>
<evidence type="ECO:0000313" key="1">
    <source>
        <dbReference type="EMBL" id="KAK5614915.1"/>
    </source>
</evidence>